<dbReference type="InterPro" id="IPR050183">
    <property type="entry name" value="DsbB"/>
</dbReference>
<evidence type="ECO:0000313" key="8">
    <source>
        <dbReference type="Proteomes" id="UP000199412"/>
    </source>
</evidence>
<dbReference type="InterPro" id="IPR024199">
    <property type="entry name" value="Uncharacterised_DsbB"/>
</dbReference>
<keyword evidence="3 6" id="KW-0812">Transmembrane</keyword>
<feature type="transmembrane region" description="Helical" evidence="6">
    <location>
        <begin position="162"/>
        <end position="181"/>
    </location>
</feature>
<dbReference type="PANTHER" id="PTHR36570:SF3">
    <property type="entry name" value="DISULFIDE BOND FORMATION PROTEIN B"/>
    <property type="match status" value="1"/>
</dbReference>
<dbReference type="Pfam" id="PF02600">
    <property type="entry name" value="DsbB"/>
    <property type="match status" value="1"/>
</dbReference>
<evidence type="ECO:0000256" key="1">
    <source>
        <dbReference type="ARBA" id="ARBA00004651"/>
    </source>
</evidence>
<organism evidence="7 8">
    <name type="scientific">Rhodospira trueperi</name>
    <dbReference type="NCBI Taxonomy" id="69960"/>
    <lineage>
        <taxon>Bacteria</taxon>
        <taxon>Pseudomonadati</taxon>
        <taxon>Pseudomonadota</taxon>
        <taxon>Alphaproteobacteria</taxon>
        <taxon>Rhodospirillales</taxon>
        <taxon>Rhodospirillaceae</taxon>
        <taxon>Rhodospira</taxon>
    </lineage>
</organism>
<feature type="transmembrane region" description="Helical" evidence="6">
    <location>
        <begin position="90"/>
        <end position="108"/>
    </location>
</feature>
<name>A0A1G7B1L4_9PROT</name>
<gene>
    <name evidence="7" type="ORF">SAMN05421720_104195</name>
</gene>
<evidence type="ECO:0000256" key="5">
    <source>
        <dbReference type="ARBA" id="ARBA00023136"/>
    </source>
</evidence>
<keyword evidence="2" id="KW-1003">Cell membrane</keyword>
<dbReference type="InterPro" id="IPR023380">
    <property type="entry name" value="DsbB-like_sf"/>
</dbReference>
<dbReference type="Proteomes" id="UP000199412">
    <property type="component" value="Unassembled WGS sequence"/>
</dbReference>
<evidence type="ECO:0000256" key="3">
    <source>
        <dbReference type="ARBA" id="ARBA00022692"/>
    </source>
</evidence>
<dbReference type="GO" id="GO:0015035">
    <property type="term" value="F:protein-disulfide reductase activity"/>
    <property type="evidence" value="ECO:0007669"/>
    <property type="project" value="InterPro"/>
</dbReference>
<dbReference type="EMBL" id="FNAP01000004">
    <property type="protein sequence ID" value="SDE21024.1"/>
    <property type="molecule type" value="Genomic_DNA"/>
</dbReference>
<dbReference type="InterPro" id="IPR003752">
    <property type="entry name" value="DiS_bond_form_DsbB/BdbC"/>
</dbReference>
<dbReference type="Gene3D" id="1.20.1550.10">
    <property type="entry name" value="DsbB-like"/>
    <property type="match status" value="1"/>
</dbReference>
<feature type="transmembrane region" description="Helical" evidence="6">
    <location>
        <begin position="31"/>
        <end position="54"/>
    </location>
</feature>
<protein>
    <submittedName>
        <fullName evidence="7">Disulfide bond formation protein DsbB</fullName>
    </submittedName>
</protein>
<keyword evidence="5 6" id="KW-0472">Membrane</keyword>
<dbReference type="STRING" id="69960.SAMN05421720_104195"/>
<keyword evidence="8" id="KW-1185">Reference proteome</keyword>
<keyword evidence="4 6" id="KW-1133">Transmembrane helix</keyword>
<proteinExistence type="predicted"/>
<evidence type="ECO:0000256" key="4">
    <source>
        <dbReference type="ARBA" id="ARBA00022989"/>
    </source>
</evidence>
<dbReference type="AlphaFoldDB" id="A0A1G7B1L4"/>
<accession>A0A1G7B1L4</accession>
<sequence length="190" mass="20149">MTAPIPGIEAESDMTSSLVVGAPRALRPVPFLLLTAGLGLVLGALFIEHVMGIAPCILCVYQRIPPALVAVLAGVAAVPRMPGRWARRLTALIGLVFLASAGLAGYHVGVEQHWWAGTAQCGGETAPPVDLSTNLADLRQALEAPEIVPCDAIPWSLLGISLAGYNMMISMLLAGLALWGVRRPDRWRER</sequence>
<comment type="subcellular location">
    <subcellularLocation>
        <location evidence="1">Cell membrane</location>
        <topology evidence="1">Multi-pass membrane protein</topology>
    </subcellularLocation>
</comment>
<evidence type="ECO:0000256" key="6">
    <source>
        <dbReference type="SAM" id="Phobius"/>
    </source>
</evidence>
<dbReference type="GO" id="GO:0006457">
    <property type="term" value="P:protein folding"/>
    <property type="evidence" value="ECO:0007669"/>
    <property type="project" value="InterPro"/>
</dbReference>
<dbReference type="PIRSF" id="PIRSF033913">
    <property type="entry name" value="S-S_format_DsbB"/>
    <property type="match status" value="1"/>
</dbReference>
<evidence type="ECO:0000313" key="7">
    <source>
        <dbReference type="EMBL" id="SDE21024.1"/>
    </source>
</evidence>
<reference evidence="7 8" key="1">
    <citation type="submission" date="2016-10" db="EMBL/GenBank/DDBJ databases">
        <authorList>
            <person name="de Groot N.N."/>
        </authorList>
    </citation>
    <scope>NUCLEOTIDE SEQUENCE [LARGE SCALE GENOMIC DNA]</scope>
    <source>
        <strain evidence="7 8">ATCC 700224</strain>
    </source>
</reference>
<dbReference type="SUPFAM" id="SSF158442">
    <property type="entry name" value="DsbB-like"/>
    <property type="match status" value="1"/>
</dbReference>
<dbReference type="PANTHER" id="PTHR36570">
    <property type="entry name" value="DISULFIDE BOND FORMATION PROTEIN B"/>
    <property type="match status" value="1"/>
</dbReference>
<dbReference type="GO" id="GO:0005886">
    <property type="term" value="C:plasma membrane"/>
    <property type="evidence" value="ECO:0007669"/>
    <property type="project" value="UniProtKB-SubCell"/>
</dbReference>
<evidence type="ECO:0000256" key="2">
    <source>
        <dbReference type="ARBA" id="ARBA00022475"/>
    </source>
</evidence>